<evidence type="ECO:0000313" key="1">
    <source>
        <dbReference type="EMBL" id="KAF1798343.1"/>
    </source>
</evidence>
<accession>A0A8H4BAZ0</accession>
<evidence type="ECO:0000313" key="2">
    <source>
        <dbReference type="Proteomes" id="UP000469890"/>
    </source>
</evidence>
<sequence>MSFQAVGQHLVLYITSLQNDGLYIMSELANIDCPASIDDLLNFINCFDALFKVMATMESMSVHNDEQKKKYR</sequence>
<organism evidence="1 2">
    <name type="scientific">Mucor circinelloides f. lusitanicus</name>
    <name type="common">Mucor racemosus var. lusitanicus</name>
    <dbReference type="NCBI Taxonomy" id="29924"/>
    <lineage>
        <taxon>Eukaryota</taxon>
        <taxon>Fungi</taxon>
        <taxon>Fungi incertae sedis</taxon>
        <taxon>Mucoromycota</taxon>
        <taxon>Mucoromycotina</taxon>
        <taxon>Mucoromycetes</taxon>
        <taxon>Mucorales</taxon>
        <taxon>Mucorineae</taxon>
        <taxon>Mucoraceae</taxon>
        <taxon>Mucor</taxon>
    </lineage>
</organism>
<dbReference type="EMBL" id="JAAECE010000007">
    <property type="protein sequence ID" value="KAF1798343.1"/>
    <property type="molecule type" value="Genomic_DNA"/>
</dbReference>
<comment type="caution">
    <text evidence="1">The sequence shown here is derived from an EMBL/GenBank/DDBJ whole genome shotgun (WGS) entry which is preliminary data.</text>
</comment>
<dbReference type="AlphaFoldDB" id="A0A8H4BAZ0"/>
<protein>
    <submittedName>
        <fullName evidence="1">Uncharacterized protein</fullName>
    </submittedName>
</protein>
<reference evidence="1 2" key="1">
    <citation type="submission" date="2019-09" db="EMBL/GenBank/DDBJ databases">
        <authorList>
            <consortium name="DOE Joint Genome Institute"/>
            <person name="Mondo S.J."/>
            <person name="Navarro-Mendoza M.I."/>
            <person name="Perez-Arques C."/>
            <person name="Panchal S."/>
            <person name="Nicolas F.E."/>
            <person name="Ganguly P."/>
            <person name="Pangilinan J."/>
            <person name="Grigoriev I."/>
            <person name="Heitman J."/>
            <person name="Sanya K."/>
            <person name="Garre V."/>
        </authorList>
    </citation>
    <scope>NUCLEOTIDE SEQUENCE [LARGE SCALE GENOMIC DNA]</scope>
    <source>
        <strain evidence="1 2">MU402</strain>
    </source>
</reference>
<name>A0A8H4BAZ0_MUCCL</name>
<gene>
    <name evidence="1" type="ORF">FB192DRAFT_1391116</name>
</gene>
<proteinExistence type="predicted"/>
<dbReference type="Proteomes" id="UP000469890">
    <property type="component" value="Unassembled WGS sequence"/>
</dbReference>